<evidence type="ECO:0000313" key="3">
    <source>
        <dbReference type="Proteomes" id="UP000234626"/>
    </source>
</evidence>
<reference evidence="2 3" key="1">
    <citation type="submission" date="2017-12" db="EMBL/GenBank/DDBJ databases">
        <title>Characterization of six clinical isolates of Enterochimera gen. nov., a novel genus of the Yersiniaciae family and the three species Enterochimera arupensis sp. nov., Enterochimera coloradensis sp. nov, and Enterochimera californica sp. nov.</title>
        <authorList>
            <person name="Rossi A."/>
            <person name="Fisher M."/>
        </authorList>
    </citation>
    <scope>NUCLEOTIDE SEQUENCE [LARGE SCALE GENOMIC DNA]</scope>
    <source>
        <strain evidence="2 3">2016Iso1</strain>
    </source>
</reference>
<dbReference type="EMBL" id="PJZK01000004">
    <property type="protein sequence ID" value="PLR51822.1"/>
    <property type="molecule type" value="Genomic_DNA"/>
</dbReference>
<protein>
    <submittedName>
        <fullName evidence="2">Uncharacterized protein</fullName>
    </submittedName>
</protein>
<keyword evidence="3" id="KW-1185">Reference proteome</keyword>
<name>A0A2N5EQE4_9GAMM</name>
<feature type="transmembrane region" description="Helical" evidence="1">
    <location>
        <begin position="44"/>
        <end position="64"/>
    </location>
</feature>
<dbReference type="Proteomes" id="UP000234626">
    <property type="component" value="Unassembled WGS sequence"/>
</dbReference>
<evidence type="ECO:0000313" key="2">
    <source>
        <dbReference type="EMBL" id="PLR51822.1"/>
    </source>
</evidence>
<gene>
    <name evidence="2" type="ORF">CYR34_06075</name>
</gene>
<keyword evidence="1" id="KW-0472">Membrane</keyword>
<organism evidence="2 3">
    <name type="scientific">Chimaeribacter arupi</name>
    <dbReference type="NCBI Taxonomy" id="2060066"/>
    <lineage>
        <taxon>Bacteria</taxon>
        <taxon>Pseudomonadati</taxon>
        <taxon>Pseudomonadota</taxon>
        <taxon>Gammaproteobacteria</taxon>
        <taxon>Enterobacterales</taxon>
        <taxon>Yersiniaceae</taxon>
        <taxon>Chimaeribacter</taxon>
    </lineage>
</organism>
<keyword evidence="1" id="KW-0812">Transmembrane</keyword>
<evidence type="ECO:0000256" key="1">
    <source>
        <dbReference type="SAM" id="Phobius"/>
    </source>
</evidence>
<dbReference type="AlphaFoldDB" id="A0A2N5EQE4"/>
<keyword evidence="1" id="KW-1133">Transmembrane helix</keyword>
<accession>A0A2N5EQE4</accession>
<proteinExistence type="predicted"/>
<comment type="caution">
    <text evidence="2">The sequence shown here is derived from an EMBL/GenBank/DDBJ whole genome shotgun (WGS) entry which is preliminary data.</text>
</comment>
<sequence>MRTAGVECSKETPLHVSFILVGNNQFLVGLPEILMMFTLPKTSVECLTLLFCLAVVVSFFYQYFHL</sequence>